<sequence length="53" mass="6398">MVRFLDPAYKCFTFNQEDMTLTIEEYATLLRINNVQLNKIYVKEPKPMTLKKR</sequence>
<comment type="caution">
    <text evidence="2">The sequence shown here is derived from an EMBL/GenBank/DDBJ whole genome shotgun (WGS) entry which is preliminary data.</text>
</comment>
<dbReference type="EMBL" id="JABFAE010000009">
    <property type="protein sequence ID" value="MBA0837976.1"/>
    <property type="molecule type" value="Genomic_DNA"/>
</dbReference>
<keyword evidence="3" id="KW-1185">Reference proteome</keyword>
<proteinExistence type="predicted"/>
<dbReference type="Pfam" id="PF24924">
    <property type="entry name" value="DUF7745"/>
    <property type="match status" value="1"/>
</dbReference>
<dbReference type="Proteomes" id="UP000593575">
    <property type="component" value="Unassembled WGS sequence"/>
</dbReference>
<dbReference type="PANTHER" id="PTHR48200:SF1">
    <property type="entry name" value="AMINOTRANSFERASE-LIKE PLANT MOBILE DOMAIN-CONTAINING PROTEIN"/>
    <property type="match status" value="1"/>
</dbReference>
<evidence type="ECO:0000313" key="3">
    <source>
        <dbReference type="Proteomes" id="UP000593575"/>
    </source>
</evidence>
<dbReference type="PANTHER" id="PTHR48200">
    <property type="entry name" value="PROTEIN, PUTATIVE-RELATED"/>
    <property type="match status" value="1"/>
</dbReference>
<organism evidence="2 3">
    <name type="scientific">Gossypium armourianum</name>
    <dbReference type="NCBI Taxonomy" id="34283"/>
    <lineage>
        <taxon>Eukaryota</taxon>
        <taxon>Viridiplantae</taxon>
        <taxon>Streptophyta</taxon>
        <taxon>Embryophyta</taxon>
        <taxon>Tracheophyta</taxon>
        <taxon>Spermatophyta</taxon>
        <taxon>Magnoliopsida</taxon>
        <taxon>eudicotyledons</taxon>
        <taxon>Gunneridae</taxon>
        <taxon>Pentapetalae</taxon>
        <taxon>rosids</taxon>
        <taxon>malvids</taxon>
        <taxon>Malvales</taxon>
        <taxon>Malvaceae</taxon>
        <taxon>Malvoideae</taxon>
        <taxon>Gossypium</taxon>
    </lineage>
</organism>
<feature type="domain" description="DUF7745" evidence="1">
    <location>
        <begin position="1"/>
        <end position="41"/>
    </location>
</feature>
<evidence type="ECO:0000259" key="1">
    <source>
        <dbReference type="Pfam" id="PF24924"/>
    </source>
</evidence>
<gene>
    <name evidence="2" type="ORF">Goarm_010083</name>
</gene>
<reference evidence="2 3" key="1">
    <citation type="journal article" date="2019" name="Genome Biol. Evol.">
        <title>Insights into the evolution of the New World diploid cottons (Gossypium, subgenus Houzingenia) based on genome sequencing.</title>
        <authorList>
            <person name="Grover C.E."/>
            <person name="Arick M.A. 2nd"/>
            <person name="Thrash A."/>
            <person name="Conover J.L."/>
            <person name="Sanders W.S."/>
            <person name="Peterson D.G."/>
            <person name="Frelichowski J.E."/>
            <person name="Scheffler J.A."/>
            <person name="Scheffler B.E."/>
            <person name="Wendel J.F."/>
        </authorList>
    </citation>
    <scope>NUCLEOTIDE SEQUENCE [LARGE SCALE GENOMIC DNA]</scope>
    <source>
        <strain evidence="2">6</strain>
        <tissue evidence="2">Leaf</tissue>
    </source>
</reference>
<accession>A0A7J9JV26</accession>
<name>A0A7J9JV26_9ROSI</name>
<evidence type="ECO:0000313" key="2">
    <source>
        <dbReference type="EMBL" id="MBA0837976.1"/>
    </source>
</evidence>
<dbReference type="InterPro" id="IPR056647">
    <property type="entry name" value="DUF7745"/>
</dbReference>
<protein>
    <recommendedName>
        <fullName evidence="1">DUF7745 domain-containing protein</fullName>
    </recommendedName>
</protein>
<dbReference type="AlphaFoldDB" id="A0A7J9JV26"/>